<dbReference type="PANTHER" id="PTHR43479:SF7">
    <property type="entry name" value="TETR-FAMILY TRANSCRIPTIONAL REGULATOR"/>
    <property type="match status" value="1"/>
</dbReference>
<dbReference type="InterPro" id="IPR050624">
    <property type="entry name" value="HTH-type_Tx_Regulator"/>
</dbReference>
<dbReference type="EMBL" id="JAFEJS010000009">
    <property type="protein sequence ID" value="MBT1173394.1"/>
    <property type="molecule type" value="Genomic_DNA"/>
</dbReference>
<dbReference type="PANTHER" id="PTHR43479">
    <property type="entry name" value="ACREF/ENVCD OPERON REPRESSOR-RELATED"/>
    <property type="match status" value="1"/>
</dbReference>
<evidence type="ECO:0000256" key="3">
    <source>
        <dbReference type="SAM" id="MobiDB-lite"/>
    </source>
</evidence>
<proteinExistence type="predicted"/>
<evidence type="ECO:0000313" key="6">
    <source>
        <dbReference type="Proteomes" id="UP000773064"/>
    </source>
</evidence>
<gene>
    <name evidence="5" type="ORF">JS528_08550</name>
</gene>
<sequence length="259" mass="27862">MTESDIATGNGATVGDRGGRSQNGPAGKPLDRRSRRTQTLLQSALLKLLETKPLNRISVRELTELADVNRATFYVHYTDIYAIFEQIKRELVDSYKGIIARHREEILRDDYAPLIRDIFTFAATDESTSLLVVGRSGDTLSGDLIAAIGAYCNELIDPIAAAHTDRGTDGRTAAAVRDYHFAYLAAGVIGVLKEWYRRGRVEPVDLAADIAAGNTHMLGFGMLARNIASAEAGDAVEADSDAAAGAVAGPEPDRDVSGR</sequence>
<protein>
    <submittedName>
        <fullName evidence="5">TetR/AcrR family transcriptional regulator</fullName>
    </submittedName>
</protein>
<evidence type="ECO:0000313" key="5">
    <source>
        <dbReference type="EMBL" id="MBT1173394.1"/>
    </source>
</evidence>
<evidence type="ECO:0000256" key="2">
    <source>
        <dbReference type="PROSITE-ProRule" id="PRU00335"/>
    </source>
</evidence>
<feature type="region of interest" description="Disordered" evidence="3">
    <location>
        <begin position="1"/>
        <end position="34"/>
    </location>
</feature>
<dbReference type="InterPro" id="IPR009057">
    <property type="entry name" value="Homeodomain-like_sf"/>
</dbReference>
<keyword evidence="6" id="KW-1185">Reference proteome</keyword>
<name>A0ABS5UR06_9BIFI</name>
<dbReference type="RefSeq" id="WP_214358647.1">
    <property type="nucleotide sequence ID" value="NZ_JAFEJS010000009.1"/>
</dbReference>
<organism evidence="5 6">
    <name type="scientific">Bifidobacterium santillanense</name>
    <dbReference type="NCBI Taxonomy" id="2809028"/>
    <lineage>
        <taxon>Bacteria</taxon>
        <taxon>Bacillati</taxon>
        <taxon>Actinomycetota</taxon>
        <taxon>Actinomycetes</taxon>
        <taxon>Bifidobacteriales</taxon>
        <taxon>Bifidobacteriaceae</taxon>
        <taxon>Bifidobacterium</taxon>
    </lineage>
</organism>
<evidence type="ECO:0000256" key="1">
    <source>
        <dbReference type="ARBA" id="ARBA00023125"/>
    </source>
</evidence>
<dbReference type="Gene3D" id="1.10.357.10">
    <property type="entry name" value="Tetracycline Repressor, domain 2"/>
    <property type="match status" value="1"/>
</dbReference>
<evidence type="ECO:0000259" key="4">
    <source>
        <dbReference type="PROSITE" id="PS50977"/>
    </source>
</evidence>
<comment type="caution">
    <text evidence="5">The sequence shown here is derived from an EMBL/GenBank/DDBJ whole genome shotgun (WGS) entry which is preliminary data.</text>
</comment>
<dbReference type="PROSITE" id="PS50977">
    <property type="entry name" value="HTH_TETR_2"/>
    <property type="match status" value="1"/>
</dbReference>
<keyword evidence="1 2" id="KW-0238">DNA-binding</keyword>
<feature type="domain" description="HTH tetR-type" evidence="4">
    <location>
        <begin position="35"/>
        <end position="95"/>
    </location>
</feature>
<reference evidence="5 6" key="1">
    <citation type="journal article" date="2021" name="Environ. Microbiol.">
        <title>Genetic insights into the dark matter of the mammalian gut microbiota through targeted genome reconstruction.</title>
        <authorList>
            <person name="Lugli G.A."/>
            <person name="Alessandri G."/>
            <person name="Milani C."/>
            <person name="Viappiani A."/>
            <person name="Fontana F."/>
            <person name="Tarracchini C."/>
            <person name="Mancabelli L."/>
            <person name="Argentini C."/>
            <person name="Ruiz L."/>
            <person name="Margolles A."/>
            <person name="van Sinderen D."/>
            <person name="Turroni F."/>
            <person name="Ventura M."/>
        </authorList>
    </citation>
    <scope>NUCLEOTIDE SEQUENCE [LARGE SCALE GENOMIC DNA]</scope>
    <source>
        <strain evidence="5 6">MA2</strain>
    </source>
</reference>
<accession>A0ABS5UR06</accession>
<dbReference type="Proteomes" id="UP000773064">
    <property type="component" value="Unassembled WGS sequence"/>
</dbReference>
<dbReference type="InterPro" id="IPR001647">
    <property type="entry name" value="HTH_TetR"/>
</dbReference>
<dbReference type="SUPFAM" id="SSF46689">
    <property type="entry name" value="Homeodomain-like"/>
    <property type="match status" value="1"/>
</dbReference>
<feature type="compositionally biased region" description="Polar residues" evidence="3">
    <location>
        <begin position="1"/>
        <end position="11"/>
    </location>
</feature>
<feature type="DNA-binding region" description="H-T-H motif" evidence="2">
    <location>
        <begin position="58"/>
        <end position="77"/>
    </location>
</feature>